<dbReference type="Gene3D" id="3.40.50.2300">
    <property type="match status" value="1"/>
</dbReference>
<evidence type="ECO:0000259" key="10">
    <source>
        <dbReference type="PROSITE" id="PS01124"/>
    </source>
</evidence>
<feature type="signal peptide" evidence="9">
    <location>
        <begin position="1"/>
        <end position="24"/>
    </location>
</feature>
<dbReference type="CDD" id="cd17574">
    <property type="entry name" value="REC_OmpR"/>
    <property type="match status" value="1"/>
</dbReference>
<keyword evidence="9" id="KW-0732">Signal</keyword>
<dbReference type="InterPro" id="IPR015943">
    <property type="entry name" value="WD40/YVTN_repeat-like_dom_sf"/>
</dbReference>
<dbReference type="Gene3D" id="1.10.10.60">
    <property type="entry name" value="Homeodomain-like"/>
    <property type="match status" value="1"/>
</dbReference>
<evidence type="ECO:0000256" key="1">
    <source>
        <dbReference type="ARBA" id="ARBA00000085"/>
    </source>
</evidence>
<dbReference type="EMBL" id="QRUU01000001">
    <property type="protein sequence ID" value="RGS00614.1"/>
    <property type="molecule type" value="Genomic_DNA"/>
</dbReference>
<dbReference type="GO" id="GO:0043565">
    <property type="term" value="F:sequence-specific DNA binding"/>
    <property type="evidence" value="ECO:0007669"/>
    <property type="project" value="InterPro"/>
</dbReference>
<dbReference type="PRINTS" id="PR00032">
    <property type="entry name" value="HTHARAC"/>
</dbReference>
<keyword evidence="3 7" id="KW-0597">Phosphoprotein</keyword>
<feature type="chain" id="PRO_5019332279" description="histidine kinase" evidence="9">
    <location>
        <begin position="25"/>
        <end position="1332"/>
    </location>
</feature>
<dbReference type="SMART" id="SM00448">
    <property type="entry name" value="REC"/>
    <property type="match status" value="1"/>
</dbReference>
<dbReference type="SUPFAM" id="SSF47384">
    <property type="entry name" value="Homodimeric domain of signal transducing histidine kinase"/>
    <property type="match status" value="1"/>
</dbReference>
<dbReference type="SMART" id="SM00387">
    <property type="entry name" value="HATPase_c"/>
    <property type="match status" value="1"/>
</dbReference>
<feature type="modified residue" description="4-aspartylphosphate" evidence="7">
    <location>
        <position position="1134"/>
    </location>
</feature>
<dbReference type="Pfam" id="PF07495">
    <property type="entry name" value="Y_Y_Y"/>
    <property type="match status" value="1"/>
</dbReference>
<dbReference type="GO" id="GO:0000155">
    <property type="term" value="F:phosphorelay sensor kinase activity"/>
    <property type="evidence" value="ECO:0007669"/>
    <property type="project" value="InterPro"/>
</dbReference>
<keyword evidence="14" id="KW-1185">Reference proteome</keyword>
<dbReference type="Gene3D" id="2.60.40.10">
    <property type="entry name" value="Immunoglobulins"/>
    <property type="match status" value="1"/>
</dbReference>
<dbReference type="InterPro" id="IPR009057">
    <property type="entry name" value="Homeodomain-like_sf"/>
</dbReference>
<dbReference type="PANTHER" id="PTHR43547:SF2">
    <property type="entry name" value="HYBRID SIGNAL TRANSDUCTION HISTIDINE KINASE C"/>
    <property type="match status" value="1"/>
</dbReference>
<keyword evidence="8" id="KW-1133">Transmembrane helix</keyword>
<dbReference type="InterPro" id="IPR003594">
    <property type="entry name" value="HATPase_dom"/>
</dbReference>
<dbReference type="EC" id="2.7.13.3" evidence="2"/>
<dbReference type="PROSITE" id="PS51257">
    <property type="entry name" value="PROKAR_LIPOPROTEIN"/>
    <property type="match status" value="1"/>
</dbReference>
<feature type="domain" description="Histidine kinase" evidence="11">
    <location>
        <begin position="823"/>
        <end position="1046"/>
    </location>
</feature>
<dbReference type="InterPro" id="IPR011006">
    <property type="entry name" value="CheY-like_superfamily"/>
</dbReference>
<dbReference type="CDD" id="cd00075">
    <property type="entry name" value="HATPase"/>
    <property type="match status" value="1"/>
</dbReference>
<comment type="catalytic activity">
    <reaction evidence="1">
        <text>ATP + protein L-histidine = ADP + protein N-phospho-L-histidine.</text>
        <dbReference type="EC" id="2.7.13.3"/>
    </reaction>
</comment>
<evidence type="ECO:0000256" key="9">
    <source>
        <dbReference type="SAM" id="SignalP"/>
    </source>
</evidence>
<dbReference type="CDD" id="cd00082">
    <property type="entry name" value="HisKA"/>
    <property type="match status" value="1"/>
</dbReference>
<evidence type="ECO:0000259" key="11">
    <source>
        <dbReference type="PROSITE" id="PS50109"/>
    </source>
</evidence>
<keyword evidence="4" id="KW-0805">Transcription regulation</keyword>
<keyword evidence="5" id="KW-0238">DNA-binding</keyword>
<dbReference type="PROSITE" id="PS01124">
    <property type="entry name" value="HTH_ARAC_FAMILY_2"/>
    <property type="match status" value="1"/>
</dbReference>
<keyword evidence="13" id="KW-0418">Kinase</keyword>
<name>A0A412H074_9BACT</name>
<evidence type="ECO:0000313" key="14">
    <source>
        <dbReference type="Proteomes" id="UP000285864"/>
    </source>
</evidence>
<dbReference type="SUPFAM" id="SSF46689">
    <property type="entry name" value="Homeodomain-like"/>
    <property type="match status" value="1"/>
</dbReference>
<dbReference type="PROSITE" id="PS50109">
    <property type="entry name" value="HIS_KIN"/>
    <property type="match status" value="1"/>
</dbReference>
<dbReference type="InterPro" id="IPR036890">
    <property type="entry name" value="HATPase_C_sf"/>
</dbReference>
<evidence type="ECO:0000256" key="2">
    <source>
        <dbReference type="ARBA" id="ARBA00012438"/>
    </source>
</evidence>
<keyword evidence="13" id="KW-0808">Transferase</keyword>
<dbReference type="InterPro" id="IPR011110">
    <property type="entry name" value="Reg_prop"/>
</dbReference>
<dbReference type="InterPro" id="IPR005467">
    <property type="entry name" value="His_kinase_dom"/>
</dbReference>
<keyword evidence="8" id="KW-0812">Transmembrane</keyword>
<comment type="caution">
    <text evidence="13">The sequence shown here is derived from an EMBL/GenBank/DDBJ whole genome shotgun (WGS) entry which is preliminary data.</text>
</comment>
<dbReference type="FunFam" id="1.10.287.130:FF:000045">
    <property type="entry name" value="Two-component system sensor histidine kinase/response regulator"/>
    <property type="match status" value="1"/>
</dbReference>
<evidence type="ECO:0000313" key="13">
    <source>
        <dbReference type="EMBL" id="RGS00614.1"/>
    </source>
</evidence>
<dbReference type="Pfam" id="PF00072">
    <property type="entry name" value="Response_reg"/>
    <property type="match status" value="1"/>
</dbReference>
<dbReference type="InterPro" id="IPR013783">
    <property type="entry name" value="Ig-like_fold"/>
</dbReference>
<feature type="domain" description="HTH araC/xylS-type" evidence="10">
    <location>
        <begin position="1234"/>
        <end position="1332"/>
    </location>
</feature>
<feature type="transmembrane region" description="Helical" evidence="8">
    <location>
        <begin position="769"/>
        <end position="787"/>
    </location>
</feature>
<dbReference type="Pfam" id="PF00512">
    <property type="entry name" value="HisKA"/>
    <property type="match status" value="1"/>
</dbReference>
<evidence type="ECO:0000256" key="4">
    <source>
        <dbReference type="ARBA" id="ARBA00023015"/>
    </source>
</evidence>
<evidence type="ECO:0000256" key="5">
    <source>
        <dbReference type="ARBA" id="ARBA00023125"/>
    </source>
</evidence>
<dbReference type="SUPFAM" id="SSF55874">
    <property type="entry name" value="ATPase domain of HSP90 chaperone/DNA topoisomerase II/histidine kinase"/>
    <property type="match status" value="1"/>
</dbReference>
<keyword evidence="6" id="KW-0804">Transcription</keyword>
<evidence type="ECO:0000256" key="7">
    <source>
        <dbReference type="PROSITE-ProRule" id="PRU00169"/>
    </source>
</evidence>
<evidence type="ECO:0000256" key="6">
    <source>
        <dbReference type="ARBA" id="ARBA00023163"/>
    </source>
</evidence>
<dbReference type="InterPro" id="IPR018062">
    <property type="entry name" value="HTH_AraC-typ_CS"/>
</dbReference>
<evidence type="ECO:0000256" key="3">
    <source>
        <dbReference type="ARBA" id="ARBA00022553"/>
    </source>
</evidence>
<dbReference type="Gene3D" id="3.30.565.10">
    <property type="entry name" value="Histidine kinase-like ATPase, C-terminal domain"/>
    <property type="match status" value="1"/>
</dbReference>
<evidence type="ECO:0000259" key="12">
    <source>
        <dbReference type="PROSITE" id="PS50110"/>
    </source>
</evidence>
<dbReference type="SMART" id="SM00342">
    <property type="entry name" value="HTH_ARAC"/>
    <property type="match status" value="1"/>
</dbReference>
<dbReference type="SUPFAM" id="SSF52172">
    <property type="entry name" value="CheY-like"/>
    <property type="match status" value="1"/>
</dbReference>
<dbReference type="Gene3D" id="2.130.10.10">
    <property type="entry name" value="YVTN repeat-like/Quinoprotein amine dehydrogenase"/>
    <property type="match status" value="2"/>
</dbReference>
<gene>
    <name evidence="13" type="ORF">DWY20_00570</name>
</gene>
<dbReference type="GO" id="GO:0003700">
    <property type="term" value="F:DNA-binding transcription factor activity"/>
    <property type="evidence" value="ECO:0007669"/>
    <property type="project" value="InterPro"/>
</dbReference>
<dbReference type="InterPro" id="IPR018060">
    <property type="entry name" value="HTH_AraC"/>
</dbReference>
<dbReference type="SMART" id="SM00388">
    <property type="entry name" value="HisKA"/>
    <property type="match status" value="1"/>
</dbReference>
<dbReference type="Pfam" id="PF12833">
    <property type="entry name" value="HTH_18"/>
    <property type="match status" value="1"/>
</dbReference>
<dbReference type="PROSITE" id="PS50110">
    <property type="entry name" value="RESPONSE_REGULATORY"/>
    <property type="match status" value="1"/>
</dbReference>
<dbReference type="SUPFAM" id="SSF63829">
    <property type="entry name" value="Calcium-dependent phosphotriesterase"/>
    <property type="match status" value="2"/>
</dbReference>
<dbReference type="Gene3D" id="1.10.287.130">
    <property type="match status" value="1"/>
</dbReference>
<dbReference type="PANTHER" id="PTHR43547">
    <property type="entry name" value="TWO-COMPONENT HISTIDINE KINASE"/>
    <property type="match status" value="1"/>
</dbReference>
<dbReference type="InterPro" id="IPR011123">
    <property type="entry name" value="Y_Y_Y"/>
</dbReference>
<proteinExistence type="predicted"/>
<protein>
    <recommendedName>
        <fullName evidence="2">histidine kinase</fullName>
        <ecNumber evidence="2">2.7.13.3</ecNumber>
    </recommendedName>
</protein>
<dbReference type="InterPro" id="IPR020449">
    <property type="entry name" value="Tscrpt_reg_AraC-type_HTH"/>
</dbReference>
<dbReference type="Pfam" id="PF02518">
    <property type="entry name" value="HATPase_c"/>
    <property type="match status" value="1"/>
</dbReference>
<dbReference type="Pfam" id="PF07494">
    <property type="entry name" value="Reg_prop"/>
    <property type="match status" value="4"/>
</dbReference>
<dbReference type="InterPro" id="IPR036097">
    <property type="entry name" value="HisK_dim/P_sf"/>
</dbReference>
<reference evidence="13 14" key="1">
    <citation type="submission" date="2018-08" db="EMBL/GenBank/DDBJ databases">
        <title>A genome reference for cultivated species of the human gut microbiota.</title>
        <authorList>
            <person name="Zou Y."/>
            <person name="Xue W."/>
            <person name="Luo G."/>
        </authorList>
    </citation>
    <scope>NUCLEOTIDE SEQUENCE [LARGE SCALE GENOMIC DNA]</scope>
    <source>
        <strain evidence="13 14">AF24-2</strain>
    </source>
</reference>
<evidence type="ECO:0000256" key="8">
    <source>
        <dbReference type="SAM" id="Phobius"/>
    </source>
</evidence>
<feature type="domain" description="Response regulatory" evidence="12">
    <location>
        <begin position="1086"/>
        <end position="1201"/>
    </location>
</feature>
<dbReference type="Proteomes" id="UP000285864">
    <property type="component" value="Unassembled WGS sequence"/>
</dbReference>
<dbReference type="InterPro" id="IPR003661">
    <property type="entry name" value="HisK_dim/P_dom"/>
</dbReference>
<keyword evidence="8" id="KW-0472">Membrane</keyword>
<accession>A0A412H074</accession>
<dbReference type="InterPro" id="IPR001789">
    <property type="entry name" value="Sig_transdc_resp-reg_receiver"/>
</dbReference>
<sequence>MKTLSLLFFIFLLFSCTRSGKDLASEVERQSPLVTNDISNQQITAFGEDGKGHIWIGTFRGLNKFSVNEYHQYFCTDDSLDIPDNHIQDIFLDSKKRLWISTVNGVCQYTDKDNFKNIRLSGNNRNGLRLSESSKGDILLTTLTGICLYNSSEECFEPAIYDFDTSSMFIINSFVDAQDNCWVITSKDMRCYSLSNYKRTFSMKREEYCRASCLLKNGELWMAGNQSVSIFDVRQRKYLSLPEAIASHPVLSHVPVEYIYPYENGVLLCTQGRGVFYYDKTSKTVIHQGENGFPFEVPNFKISRMFNDSQGNLWIGSVDQGYAVHYRYKKLFNNNNYLSSYFKDKSVISLSADKHQNLWIATLMDGVFVYRFGNQQLEKIDRNELFGRGEGNTAYVNQLYVSDIDGTVWVTATSNEVLKCKYEEGRFRVEQRYMVNVPMSIVEDDKQNLWIGTASSFLYVLRKGDKAFSRFPVFSGYTFIPGLLPIGNGTILASAFYQPLKLVSADGTISEPKVNIQDFERCIQRSVFIPTDLYKDSSGNIWIGTVSNGLMCYSPESGKVTPFPGTTCTDISSIEEDRQGNLWISTLYGLSKYIPQTDKWINYYEADGLGGNQFYDRASCCLDDGTLVFGGTHGVTIFQPTNMQVRHDIPLLFEDIKIHNTLVRPGKGACIDRHLSYNPDINLKYDQNGFSISFAALDYSESERLHHYYKLDGFDQYWINAHNNKEAYYANLPAGTYTFRVRITQNDQSTIVGENAIRVIVHPAPWATWWAYTFYLIAGITILAFFIRAMWRIRVEKQAVLRAEQAKAQEQFINKMNMSFFANISHEFRTPLTMISGPISLLYSSSDITGENKNLLRIVQRSVNRMLRLVNQMLDFNKLENDTLKLKVRPTEIVVFLKELTDIFRVNAESKSITMITNGLEGSFIAWIDEDKIDKIFTNLMSNALKYTPAGGRINVNFDIVSGEDAVQVVKIEVINTGQIPDDKLEKIFERYYQISDEHGGIYNWGTGIGLYYARSLARLHHGSLTASNLKDDNKVMFTLIVPVGQSAYSEAERSHEQVNQLEAFPLEENPLPVKPDPDLDKEKKTIMVVDDDSEVAYYLEMLLGSDYQVVCRFNAESALEAITENAPDLILSDVVMPGKDGYWLCREIKESLQLCHIPVILVTAKTTIENQVEGLNVGADAYVTKPFEPHYLMALIKSLLNNREKTRSLLSRSTQTDKMDENVLSPQDNMFMTELYHLMESELSNPELDVTRMTQLLKISRTKFYYKVKGLTGENPSVFFKTYKLNRAAELLKEGKYTISEIADMTGFNTLSHFSKSFKQQFGIPPSEYLK</sequence>
<organism evidence="13 14">
    <name type="scientific">Phocaeicola coprocola</name>
    <dbReference type="NCBI Taxonomy" id="310298"/>
    <lineage>
        <taxon>Bacteria</taxon>
        <taxon>Pseudomonadati</taxon>
        <taxon>Bacteroidota</taxon>
        <taxon>Bacteroidia</taxon>
        <taxon>Bacteroidales</taxon>
        <taxon>Bacteroidaceae</taxon>
        <taxon>Phocaeicola</taxon>
    </lineage>
</organism>
<dbReference type="PROSITE" id="PS00041">
    <property type="entry name" value="HTH_ARAC_FAMILY_1"/>
    <property type="match status" value="1"/>
</dbReference>